<sequence length="257" mass="28721">MEKLWNSFKIAFSMYSKIPMPASDWKKENMRYIMCFFPLIGVIIGGVVWLWGFYGRYLTESRGFYAMIFVMIPVFLTGGIHLDGLLDTSDAIHSYQPRERKLEILKDSHAGAFAIITAVVYFFLYYGMYHEITLQSLPVVCIGFVLSRALGSFSIASFPMAKNTGLAATFSDGAQKNCVRIVSCVYVILCVCAMLAYSPVIGACAVTGAALEYWYYYKMSMKEFGGITGDLAGFHMQICELVIAFSCVIGESISRMI</sequence>
<evidence type="ECO:0000256" key="5">
    <source>
        <dbReference type="ARBA" id="ARBA00013200"/>
    </source>
</evidence>
<dbReference type="InterPro" id="IPR003805">
    <property type="entry name" value="CobS"/>
</dbReference>
<evidence type="ECO:0000256" key="2">
    <source>
        <dbReference type="ARBA" id="ARBA00004651"/>
    </source>
</evidence>
<evidence type="ECO:0000256" key="14">
    <source>
        <dbReference type="ARBA" id="ARBA00025228"/>
    </source>
</evidence>
<accession>A0A6N2VE16</accession>
<dbReference type="GO" id="GO:0051073">
    <property type="term" value="F:adenosylcobinamide-GDP ribazoletransferase activity"/>
    <property type="evidence" value="ECO:0007669"/>
    <property type="project" value="UniProtKB-UniRule"/>
</dbReference>
<reference evidence="20" key="1">
    <citation type="submission" date="2019-11" db="EMBL/GenBank/DDBJ databases">
        <authorList>
            <person name="Feng L."/>
        </authorList>
    </citation>
    <scope>NUCLEOTIDE SEQUENCE</scope>
    <source>
        <strain evidence="20">BhanseniiLFYP23</strain>
    </source>
</reference>
<gene>
    <name evidence="19 20" type="primary">cobS</name>
    <name evidence="20" type="ORF">BHLFYP23_00959</name>
</gene>
<evidence type="ECO:0000256" key="11">
    <source>
        <dbReference type="ARBA" id="ARBA00022842"/>
    </source>
</evidence>
<evidence type="ECO:0000256" key="13">
    <source>
        <dbReference type="ARBA" id="ARBA00023136"/>
    </source>
</evidence>
<evidence type="ECO:0000256" key="15">
    <source>
        <dbReference type="ARBA" id="ARBA00032605"/>
    </source>
</evidence>
<comment type="subcellular location">
    <subcellularLocation>
        <location evidence="2 19">Cell membrane</location>
        <topology evidence="2 19">Multi-pass membrane protein</topology>
    </subcellularLocation>
</comment>
<name>A0A6N2VE16_BLAHA</name>
<dbReference type="GO" id="GO:0008818">
    <property type="term" value="F:cobalamin 5'-phosphate synthase activity"/>
    <property type="evidence" value="ECO:0007669"/>
    <property type="project" value="UniProtKB-UniRule"/>
</dbReference>
<feature type="transmembrane region" description="Helical" evidence="19">
    <location>
        <begin position="185"/>
        <end position="211"/>
    </location>
</feature>
<keyword evidence="13 19" id="KW-0472">Membrane</keyword>
<comment type="catalytic activity">
    <reaction evidence="18 19">
        <text>alpha-ribazole 5'-phosphate + adenosylcob(III)inamide-GDP = adenosylcob(III)alamin 5'-phosphate + GMP + H(+)</text>
        <dbReference type="Rhea" id="RHEA:23560"/>
        <dbReference type="ChEBI" id="CHEBI:15378"/>
        <dbReference type="ChEBI" id="CHEBI:57918"/>
        <dbReference type="ChEBI" id="CHEBI:58115"/>
        <dbReference type="ChEBI" id="CHEBI:60487"/>
        <dbReference type="ChEBI" id="CHEBI:60493"/>
        <dbReference type="EC" id="2.7.8.26"/>
    </reaction>
</comment>
<evidence type="ECO:0000256" key="6">
    <source>
        <dbReference type="ARBA" id="ARBA00015850"/>
    </source>
</evidence>
<evidence type="ECO:0000313" key="20">
    <source>
        <dbReference type="EMBL" id="VYT27162.1"/>
    </source>
</evidence>
<keyword evidence="9 19" id="KW-0808">Transferase</keyword>
<evidence type="ECO:0000256" key="9">
    <source>
        <dbReference type="ARBA" id="ARBA00022679"/>
    </source>
</evidence>
<keyword evidence="12 19" id="KW-1133">Transmembrane helix</keyword>
<evidence type="ECO:0000256" key="4">
    <source>
        <dbReference type="ARBA" id="ARBA00010561"/>
    </source>
</evidence>
<evidence type="ECO:0000256" key="12">
    <source>
        <dbReference type="ARBA" id="ARBA00022989"/>
    </source>
</evidence>
<feature type="transmembrane region" description="Helical" evidence="19">
    <location>
        <begin position="231"/>
        <end position="250"/>
    </location>
</feature>
<feature type="transmembrane region" description="Helical" evidence="19">
    <location>
        <begin position="64"/>
        <end position="86"/>
    </location>
</feature>
<evidence type="ECO:0000256" key="8">
    <source>
        <dbReference type="ARBA" id="ARBA00022573"/>
    </source>
</evidence>
<dbReference type="Pfam" id="PF02654">
    <property type="entry name" value="CobS"/>
    <property type="match status" value="1"/>
</dbReference>
<evidence type="ECO:0000256" key="1">
    <source>
        <dbReference type="ARBA" id="ARBA00001946"/>
    </source>
</evidence>
<dbReference type="PANTHER" id="PTHR34148">
    <property type="entry name" value="ADENOSYLCOBINAMIDE-GDP RIBAZOLETRANSFERASE"/>
    <property type="match status" value="1"/>
</dbReference>
<dbReference type="EMBL" id="CACRSY010000015">
    <property type="protein sequence ID" value="VYT27162.1"/>
    <property type="molecule type" value="Genomic_DNA"/>
</dbReference>
<dbReference type="AlphaFoldDB" id="A0A6N2VE16"/>
<organism evidence="20">
    <name type="scientific">Blautia hansenii</name>
    <name type="common">Ruminococcus hansenii</name>
    <dbReference type="NCBI Taxonomy" id="1322"/>
    <lineage>
        <taxon>Bacteria</taxon>
        <taxon>Bacillati</taxon>
        <taxon>Bacillota</taxon>
        <taxon>Clostridia</taxon>
        <taxon>Lachnospirales</taxon>
        <taxon>Lachnospiraceae</taxon>
        <taxon>Blautia</taxon>
    </lineage>
</organism>
<evidence type="ECO:0000256" key="19">
    <source>
        <dbReference type="HAMAP-Rule" id="MF_00719"/>
    </source>
</evidence>
<evidence type="ECO:0000256" key="16">
    <source>
        <dbReference type="ARBA" id="ARBA00032853"/>
    </source>
</evidence>
<keyword evidence="11 19" id="KW-0460">Magnesium</keyword>
<proteinExistence type="inferred from homology"/>
<protein>
    <recommendedName>
        <fullName evidence="6 19">Adenosylcobinamide-GDP ribazoletransferase</fullName>
        <ecNumber evidence="5 19">2.7.8.26</ecNumber>
    </recommendedName>
    <alternativeName>
        <fullName evidence="16 19">Cobalamin synthase</fullName>
    </alternativeName>
    <alternativeName>
        <fullName evidence="15 19">Cobalamin-5'-phosphate synthase</fullName>
    </alternativeName>
</protein>
<comment type="cofactor">
    <cofactor evidence="1 19">
        <name>Mg(2+)</name>
        <dbReference type="ChEBI" id="CHEBI:18420"/>
    </cofactor>
</comment>
<dbReference type="GO" id="GO:0009236">
    <property type="term" value="P:cobalamin biosynthetic process"/>
    <property type="evidence" value="ECO:0007669"/>
    <property type="project" value="UniProtKB-UniRule"/>
</dbReference>
<keyword evidence="7 19" id="KW-1003">Cell membrane</keyword>
<dbReference type="HAMAP" id="MF_00719">
    <property type="entry name" value="CobS"/>
    <property type="match status" value="1"/>
</dbReference>
<comment type="function">
    <text evidence="14 19">Joins adenosylcobinamide-GDP and alpha-ribazole to generate adenosylcobalamin (Ado-cobalamin). Also synthesizes adenosylcobalamin 5'-phosphate from adenosylcobinamide-GDP and alpha-ribazole 5'-phosphate.</text>
</comment>
<dbReference type="EC" id="2.7.8.26" evidence="5 19"/>
<dbReference type="UniPathway" id="UPA00148">
    <property type="reaction ID" value="UER00238"/>
</dbReference>
<dbReference type="RefSeq" id="WP_003021487.1">
    <property type="nucleotide sequence ID" value="NZ_CACRSY010000015.1"/>
</dbReference>
<evidence type="ECO:0000256" key="3">
    <source>
        <dbReference type="ARBA" id="ARBA00004663"/>
    </source>
</evidence>
<evidence type="ECO:0000256" key="18">
    <source>
        <dbReference type="ARBA" id="ARBA00049504"/>
    </source>
</evidence>
<dbReference type="PANTHER" id="PTHR34148:SF1">
    <property type="entry name" value="ADENOSYLCOBINAMIDE-GDP RIBAZOLETRANSFERASE"/>
    <property type="match status" value="1"/>
</dbReference>
<feature type="transmembrane region" description="Helical" evidence="19">
    <location>
        <begin position="107"/>
        <end position="126"/>
    </location>
</feature>
<comment type="catalytic activity">
    <reaction evidence="17 19">
        <text>alpha-ribazole + adenosylcob(III)inamide-GDP = adenosylcob(III)alamin + GMP + H(+)</text>
        <dbReference type="Rhea" id="RHEA:16049"/>
        <dbReference type="ChEBI" id="CHEBI:10329"/>
        <dbReference type="ChEBI" id="CHEBI:15378"/>
        <dbReference type="ChEBI" id="CHEBI:18408"/>
        <dbReference type="ChEBI" id="CHEBI:58115"/>
        <dbReference type="ChEBI" id="CHEBI:60487"/>
        <dbReference type="EC" id="2.7.8.26"/>
    </reaction>
</comment>
<keyword evidence="10 19" id="KW-0812">Transmembrane</keyword>
<dbReference type="GO" id="GO:0005886">
    <property type="term" value="C:plasma membrane"/>
    <property type="evidence" value="ECO:0007669"/>
    <property type="project" value="UniProtKB-SubCell"/>
</dbReference>
<evidence type="ECO:0000256" key="17">
    <source>
        <dbReference type="ARBA" id="ARBA00048623"/>
    </source>
</evidence>
<feature type="transmembrane region" description="Helical" evidence="19">
    <location>
        <begin position="132"/>
        <end position="150"/>
    </location>
</feature>
<evidence type="ECO:0000256" key="7">
    <source>
        <dbReference type="ARBA" id="ARBA00022475"/>
    </source>
</evidence>
<feature type="transmembrane region" description="Helical" evidence="19">
    <location>
        <begin position="32"/>
        <end position="52"/>
    </location>
</feature>
<keyword evidence="8 19" id="KW-0169">Cobalamin biosynthesis</keyword>
<comment type="pathway">
    <text evidence="3 19">Cofactor biosynthesis; adenosylcobalamin biosynthesis; adenosylcobalamin from cob(II)yrinate a,c-diamide: step 7/7.</text>
</comment>
<comment type="similarity">
    <text evidence="4 19">Belongs to the CobS family.</text>
</comment>
<evidence type="ECO:0000256" key="10">
    <source>
        <dbReference type="ARBA" id="ARBA00022692"/>
    </source>
</evidence>